<gene>
    <name evidence="1" type="ORF">GCM10010191_25570</name>
</gene>
<reference evidence="2" key="1">
    <citation type="journal article" date="2019" name="Int. J. Syst. Evol. Microbiol.">
        <title>The Global Catalogue of Microorganisms (GCM) 10K type strain sequencing project: providing services to taxonomists for standard genome sequencing and annotation.</title>
        <authorList>
            <consortium name="The Broad Institute Genomics Platform"/>
            <consortium name="The Broad Institute Genome Sequencing Center for Infectious Disease"/>
            <person name="Wu L."/>
            <person name="Ma J."/>
        </authorList>
    </citation>
    <scope>NUCLEOTIDE SEQUENCE [LARGE SCALE GENOMIC DNA]</scope>
    <source>
        <strain evidence="2">JCM 3325</strain>
    </source>
</reference>
<accession>A0ABP5VXD4</accession>
<dbReference type="EMBL" id="BAAARW010000011">
    <property type="protein sequence ID" value="GAA2414462.1"/>
    <property type="molecule type" value="Genomic_DNA"/>
</dbReference>
<evidence type="ECO:0000313" key="1">
    <source>
        <dbReference type="EMBL" id="GAA2414462.1"/>
    </source>
</evidence>
<dbReference type="RefSeq" id="WP_344589061.1">
    <property type="nucleotide sequence ID" value="NZ_BAAARW010000011.1"/>
</dbReference>
<protein>
    <submittedName>
        <fullName evidence="1">Uncharacterized protein</fullName>
    </submittedName>
</protein>
<keyword evidence="2" id="KW-1185">Reference proteome</keyword>
<evidence type="ECO:0000313" key="2">
    <source>
        <dbReference type="Proteomes" id="UP001501231"/>
    </source>
</evidence>
<name>A0ABP5VXD4_9ACTN</name>
<dbReference type="Proteomes" id="UP001501231">
    <property type="component" value="Unassembled WGS sequence"/>
</dbReference>
<organism evidence="1 2">
    <name type="scientific">Actinomadura vinacea</name>
    <dbReference type="NCBI Taxonomy" id="115336"/>
    <lineage>
        <taxon>Bacteria</taxon>
        <taxon>Bacillati</taxon>
        <taxon>Actinomycetota</taxon>
        <taxon>Actinomycetes</taxon>
        <taxon>Streptosporangiales</taxon>
        <taxon>Thermomonosporaceae</taxon>
        <taxon>Actinomadura</taxon>
    </lineage>
</organism>
<comment type="caution">
    <text evidence="1">The sequence shown here is derived from an EMBL/GenBank/DDBJ whole genome shotgun (WGS) entry which is preliminary data.</text>
</comment>
<sequence length="74" mass="7969">MFIAVTAVALIGLLASLVYLVEFAKASRGDALFLPASTGSARRARRVTGMYARGSVLDLYDDYDHGNDDHLVGH</sequence>
<proteinExistence type="predicted"/>